<dbReference type="STRING" id="1423815.FC27_GL002042"/>
<dbReference type="EMBL" id="AZFA01000007">
    <property type="protein sequence ID" value="KRL67195.1"/>
    <property type="molecule type" value="Genomic_DNA"/>
</dbReference>
<comment type="caution">
    <text evidence="1">The sequence shown here is derived from an EMBL/GenBank/DDBJ whole genome shotgun (WGS) entry which is preliminary data.</text>
</comment>
<evidence type="ECO:0000313" key="2">
    <source>
        <dbReference type="Proteomes" id="UP000051647"/>
    </source>
</evidence>
<keyword evidence="2" id="KW-1185">Reference proteome</keyword>
<proteinExistence type="predicted"/>
<organism evidence="1 2">
    <name type="scientific">Companilactobacillus versmoldensis DSM 14857 = KCTC 3814</name>
    <dbReference type="NCBI Taxonomy" id="1423815"/>
    <lineage>
        <taxon>Bacteria</taxon>
        <taxon>Bacillati</taxon>
        <taxon>Bacillota</taxon>
        <taxon>Bacilli</taxon>
        <taxon>Lactobacillales</taxon>
        <taxon>Lactobacillaceae</taxon>
        <taxon>Companilactobacillus</taxon>
    </lineage>
</organism>
<reference evidence="1 2" key="1">
    <citation type="journal article" date="2015" name="Genome Announc.">
        <title>Expanding the biotechnology potential of lactobacilli through comparative genomics of 213 strains and associated genera.</title>
        <authorList>
            <person name="Sun Z."/>
            <person name="Harris H.M."/>
            <person name="McCann A."/>
            <person name="Guo C."/>
            <person name="Argimon S."/>
            <person name="Zhang W."/>
            <person name="Yang X."/>
            <person name="Jeffery I.B."/>
            <person name="Cooney J.C."/>
            <person name="Kagawa T.F."/>
            <person name="Liu W."/>
            <person name="Song Y."/>
            <person name="Salvetti E."/>
            <person name="Wrobel A."/>
            <person name="Rasinkangas P."/>
            <person name="Parkhill J."/>
            <person name="Rea M.C."/>
            <person name="O'Sullivan O."/>
            <person name="Ritari J."/>
            <person name="Douillard F.P."/>
            <person name="Paul Ross R."/>
            <person name="Yang R."/>
            <person name="Briner A.E."/>
            <person name="Felis G.E."/>
            <person name="de Vos W.M."/>
            <person name="Barrangou R."/>
            <person name="Klaenhammer T.R."/>
            <person name="Caufield P.W."/>
            <person name="Cui Y."/>
            <person name="Zhang H."/>
            <person name="O'Toole P.W."/>
        </authorList>
    </citation>
    <scope>NUCLEOTIDE SEQUENCE [LARGE SCALE GENOMIC DNA]</scope>
    <source>
        <strain evidence="1 2">DSM 14857</strain>
    </source>
</reference>
<dbReference type="PATRIC" id="fig|1423815.3.peg.2096"/>
<sequence length="51" mass="6080">MKIQIKNVTDNINYVDKYIKDVFHAAYLVREVFLESNKDYLVMSDSIDHDQ</sequence>
<dbReference type="AlphaFoldDB" id="A0A0R1SQ11"/>
<gene>
    <name evidence="1" type="ORF">FC27_GL002042</name>
</gene>
<dbReference type="Proteomes" id="UP000051647">
    <property type="component" value="Unassembled WGS sequence"/>
</dbReference>
<dbReference type="RefSeq" id="WP_155802171.1">
    <property type="nucleotide sequence ID" value="NZ_AZFA01000007.1"/>
</dbReference>
<accession>A0A0R1SQ11</accession>
<evidence type="ECO:0000313" key="1">
    <source>
        <dbReference type="EMBL" id="KRL67195.1"/>
    </source>
</evidence>
<name>A0A0R1SQ11_9LACO</name>
<protein>
    <submittedName>
        <fullName evidence="1">Uncharacterized protein</fullName>
    </submittedName>
</protein>